<evidence type="ECO:0000259" key="2">
    <source>
        <dbReference type="Pfam" id="PF01590"/>
    </source>
</evidence>
<keyword evidence="4" id="KW-1185">Reference proteome</keyword>
<dbReference type="PANTHER" id="PTHR21021">
    <property type="entry name" value="GAF/PUTATIVE CYTOSKELETAL PROTEIN"/>
    <property type="match status" value="1"/>
</dbReference>
<dbReference type="PANTHER" id="PTHR21021:SF15">
    <property type="entry name" value="FREE METHIONINE-R-SULFOXIDE REDUCTASE"/>
    <property type="match status" value="1"/>
</dbReference>
<protein>
    <recommendedName>
        <fullName evidence="2">GAF domain-containing protein</fullName>
    </recommendedName>
</protein>
<accession>A0ABQ5YE75</accession>
<dbReference type="Proteomes" id="UP001156706">
    <property type="component" value="Unassembled WGS sequence"/>
</dbReference>
<dbReference type="SUPFAM" id="SSF55781">
    <property type="entry name" value="GAF domain-like"/>
    <property type="match status" value="1"/>
</dbReference>
<evidence type="ECO:0000256" key="1">
    <source>
        <dbReference type="ARBA" id="ARBA00038454"/>
    </source>
</evidence>
<dbReference type="InterPro" id="IPR003018">
    <property type="entry name" value="GAF"/>
</dbReference>
<organism evidence="3 4">
    <name type="scientific">Chitinimonas prasina</name>
    <dbReference type="NCBI Taxonomy" id="1434937"/>
    <lineage>
        <taxon>Bacteria</taxon>
        <taxon>Pseudomonadati</taxon>
        <taxon>Pseudomonadota</taxon>
        <taxon>Betaproteobacteria</taxon>
        <taxon>Neisseriales</taxon>
        <taxon>Chitinibacteraceae</taxon>
        <taxon>Chitinimonas</taxon>
    </lineage>
</organism>
<dbReference type="Pfam" id="PF01590">
    <property type="entry name" value="GAF"/>
    <property type="match status" value="1"/>
</dbReference>
<proteinExistence type="inferred from homology"/>
<feature type="domain" description="GAF" evidence="2">
    <location>
        <begin position="65"/>
        <end position="178"/>
    </location>
</feature>
<dbReference type="Gene3D" id="3.30.450.40">
    <property type="match status" value="1"/>
</dbReference>
<reference evidence="4" key="1">
    <citation type="journal article" date="2019" name="Int. J. Syst. Evol. Microbiol.">
        <title>The Global Catalogue of Microorganisms (GCM) 10K type strain sequencing project: providing services to taxonomists for standard genome sequencing and annotation.</title>
        <authorList>
            <consortium name="The Broad Institute Genomics Platform"/>
            <consortium name="The Broad Institute Genome Sequencing Center for Infectious Disease"/>
            <person name="Wu L."/>
            <person name="Ma J."/>
        </authorList>
    </citation>
    <scope>NUCLEOTIDE SEQUENCE [LARGE SCALE GENOMIC DNA]</scope>
    <source>
        <strain evidence="4">NBRC 110044</strain>
    </source>
</reference>
<evidence type="ECO:0000313" key="4">
    <source>
        <dbReference type="Proteomes" id="UP001156706"/>
    </source>
</evidence>
<name>A0ABQ5YE75_9NEIS</name>
<gene>
    <name evidence="3" type="ORF">GCM10007907_04250</name>
</gene>
<dbReference type="EMBL" id="BSOG01000001">
    <property type="protein sequence ID" value="GLR11635.1"/>
    <property type="molecule type" value="Genomic_DNA"/>
</dbReference>
<comment type="caution">
    <text evidence="3">The sequence shown here is derived from an EMBL/GenBank/DDBJ whole genome shotgun (WGS) entry which is preliminary data.</text>
</comment>
<sequence length="182" mass="19970">MTLTRLKTFPAVLSFLPLHQDIAMFHTADQSRTPNYDELDRQLASLFEGERDFIANAAQFSAFIYQTLDALNWAGFYLARGDELVLGPFQGKVACVRIPFGRGVCGTAAQQRETIVVDDVHAFPGHIACDAASNAEIVLPVIKDGRLVGVFDIDSPETHRFSAADKLGLEKLLARFVAATDL</sequence>
<dbReference type="InterPro" id="IPR051330">
    <property type="entry name" value="Phosphatase_reg/MetRdx"/>
</dbReference>
<evidence type="ECO:0000313" key="3">
    <source>
        <dbReference type="EMBL" id="GLR11635.1"/>
    </source>
</evidence>
<dbReference type="InterPro" id="IPR029016">
    <property type="entry name" value="GAF-like_dom_sf"/>
</dbReference>
<comment type="similarity">
    <text evidence="1">Belongs to the free Met sulfoxide reductase family.</text>
</comment>